<protein>
    <submittedName>
        <fullName evidence="1">Uncharacterized protein</fullName>
    </submittedName>
</protein>
<name>A0A919JD60_9ACTN</name>
<evidence type="ECO:0000313" key="2">
    <source>
        <dbReference type="Proteomes" id="UP000598174"/>
    </source>
</evidence>
<evidence type="ECO:0000313" key="1">
    <source>
        <dbReference type="EMBL" id="GIE14991.1"/>
    </source>
</evidence>
<dbReference type="EMBL" id="BOMM01000060">
    <property type="protein sequence ID" value="GIE14991.1"/>
    <property type="molecule type" value="Genomic_DNA"/>
</dbReference>
<keyword evidence="2" id="KW-1185">Reference proteome</keyword>
<comment type="caution">
    <text evidence="1">The sequence shown here is derived from an EMBL/GenBank/DDBJ whole genome shotgun (WGS) entry which is preliminary data.</text>
</comment>
<sequence>MRRLELIVVDIDLAAVVVPYVTAAVAAYGSAIAQRVQDGAVDATTDGTARLGRRLLNRILRRGESEPAIAAAVQDVADRPDDADRVAALRSQIRKAIEADTVLAADVATLLGTDGATIDASGNRATAMYQNTGIVQTGDRSTAWQDRD</sequence>
<organism evidence="1 2">
    <name type="scientific">Paractinoplanes ferrugineus</name>
    <dbReference type="NCBI Taxonomy" id="113564"/>
    <lineage>
        <taxon>Bacteria</taxon>
        <taxon>Bacillati</taxon>
        <taxon>Actinomycetota</taxon>
        <taxon>Actinomycetes</taxon>
        <taxon>Micromonosporales</taxon>
        <taxon>Micromonosporaceae</taxon>
        <taxon>Paractinoplanes</taxon>
    </lineage>
</organism>
<proteinExistence type="predicted"/>
<dbReference type="AlphaFoldDB" id="A0A919JD60"/>
<accession>A0A919JD60</accession>
<reference evidence="1" key="1">
    <citation type="submission" date="2021-01" db="EMBL/GenBank/DDBJ databases">
        <title>Whole genome shotgun sequence of Actinoplanes ferrugineus NBRC 15555.</title>
        <authorList>
            <person name="Komaki H."/>
            <person name="Tamura T."/>
        </authorList>
    </citation>
    <scope>NUCLEOTIDE SEQUENCE</scope>
    <source>
        <strain evidence="1">NBRC 15555</strain>
    </source>
</reference>
<dbReference type="Proteomes" id="UP000598174">
    <property type="component" value="Unassembled WGS sequence"/>
</dbReference>
<gene>
    <name evidence="1" type="ORF">Afe05nite_68310</name>
</gene>